<feature type="transmembrane region" description="Helical" evidence="1">
    <location>
        <begin position="68"/>
        <end position="85"/>
    </location>
</feature>
<name>A0ABY9JUG7_9BACI</name>
<accession>A0ABY9JUG7</accession>
<sequence>MEKIKHIIFVIIFIGILGIIKKFLPVLFNIFWLGSWIVIVIFGVFRLKRIFTTLRANELNKKTIREDIFMVLLAIVATYSVWSAITN</sequence>
<feature type="transmembrane region" description="Helical" evidence="1">
    <location>
        <begin position="30"/>
        <end position="47"/>
    </location>
</feature>
<keyword evidence="3" id="KW-1185">Reference proteome</keyword>
<dbReference type="RefSeq" id="WP_226540377.1">
    <property type="nucleotide sequence ID" value="NZ_CP129013.1"/>
</dbReference>
<feature type="transmembrane region" description="Helical" evidence="1">
    <location>
        <begin position="7"/>
        <end position="24"/>
    </location>
</feature>
<protein>
    <submittedName>
        <fullName evidence="2">Uncharacterized protein</fullName>
    </submittedName>
</protein>
<organism evidence="2 3">
    <name type="scientific">Bacillus carboniphilus</name>
    <dbReference type="NCBI Taxonomy" id="86663"/>
    <lineage>
        <taxon>Bacteria</taxon>
        <taxon>Bacillati</taxon>
        <taxon>Bacillota</taxon>
        <taxon>Bacilli</taxon>
        <taxon>Bacillales</taxon>
        <taxon>Bacillaceae</taxon>
        <taxon>Bacillus</taxon>
    </lineage>
</organism>
<proteinExistence type="predicted"/>
<keyword evidence="1" id="KW-0812">Transmembrane</keyword>
<evidence type="ECO:0000313" key="3">
    <source>
        <dbReference type="Proteomes" id="UP001197974"/>
    </source>
</evidence>
<evidence type="ECO:0000313" key="2">
    <source>
        <dbReference type="EMBL" id="WLR41326.1"/>
    </source>
</evidence>
<dbReference type="Proteomes" id="UP001197974">
    <property type="component" value="Chromosome"/>
</dbReference>
<evidence type="ECO:0000256" key="1">
    <source>
        <dbReference type="SAM" id="Phobius"/>
    </source>
</evidence>
<reference evidence="2 3" key="1">
    <citation type="submission" date="2023-06" db="EMBL/GenBank/DDBJ databases">
        <title>Five Gram-positive bacteria isolated from mangrove sediments in Shenzhen, Guangdong, China.</title>
        <authorList>
            <person name="Yu S."/>
            <person name="Zheng W."/>
            <person name="Huang Y."/>
        </authorList>
    </citation>
    <scope>NUCLEOTIDE SEQUENCE [LARGE SCALE GENOMIC DNA]</scope>
    <source>
        <strain evidence="2 3">SaN35-3</strain>
    </source>
</reference>
<keyword evidence="1" id="KW-0472">Membrane</keyword>
<gene>
    <name evidence="2" type="ORF">LC087_10350</name>
</gene>
<keyword evidence="1" id="KW-1133">Transmembrane helix</keyword>
<dbReference type="EMBL" id="CP129013">
    <property type="protein sequence ID" value="WLR41326.1"/>
    <property type="molecule type" value="Genomic_DNA"/>
</dbReference>